<accession>D7G2N3</accession>
<evidence type="ECO:0000313" key="2">
    <source>
        <dbReference type="EMBL" id="CBJ26858.1"/>
    </source>
</evidence>
<dbReference type="InParanoid" id="D7G2N3"/>
<dbReference type="EMBL" id="FN648685">
    <property type="protein sequence ID" value="CBJ26858.1"/>
    <property type="molecule type" value="Genomic_DNA"/>
</dbReference>
<dbReference type="EMBL" id="FN649748">
    <property type="protein sequence ID" value="CBJ26858.1"/>
    <property type="molecule type" value="Genomic_DNA"/>
</dbReference>
<protein>
    <submittedName>
        <fullName evidence="2">Uncharacterized protein</fullName>
    </submittedName>
</protein>
<proteinExistence type="predicted"/>
<evidence type="ECO:0000256" key="1">
    <source>
        <dbReference type="SAM" id="MobiDB-lite"/>
    </source>
</evidence>
<dbReference type="AlphaFoldDB" id="D7G2N3"/>
<organism evidence="2 3">
    <name type="scientific">Ectocarpus siliculosus</name>
    <name type="common">Brown alga</name>
    <name type="synonym">Conferva siliculosa</name>
    <dbReference type="NCBI Taxonomy" id="2880"/>
    <lineage>
        <taxon>Eukaryota</taxon>
        <taxon>Sar</taxon>
        <taxon>Stramenopiles</taxon>
        <taxon>Ochrophyta</taxon>
        <taxon>PX clade</taxon>
        <taxon>Phaeophyceae</taxon>
        <taxon>Ectocarpales</taxon>
        <taxon>Ectocarpaceae</taxon>
        <taxon>Ectocarpus</taxon>
    </lineage>
</organism>
<sequence length="149" mass="16189">MQQEYQDSSDGRNRRGRQGCRDDPSRLDHGSTTGNGEKRDSDSLISTGGGLELFNIRTNWPTLRPPAKKGCSAAARFGKPGLLEFAKANRCGWTPATCAQATGSGHLGILKRLRARGCGWDEETRRQAAIGGHLKVLKWARAPSANWLG</sequence>
<evidence type="ECO:0000313" key="3">
    <source>
        <dbReference type="Proteomes" id="UP000002630"/>
    </source>
</evidence>
<feature type="region of interest" description="Disordered" evidence="1">
    <location>
        <begin position="1"/>
        <end position="47"/>
    </location>
</feature>
<name>D7G2N3_ECTSI</name>
<dbReference type="Proteomes" id="UP000002630">
    <property type="component" value="Linkage Group LG23"/>
</dbReference>
<feature type="compositionally biased region" description="Basic and acidic residues" evidence="1">
    <location>
        <begin position="9"/>
        <end position="29"/>
    </location>
</feature>
<keyword evidence="3" id="KW-1185">Reference proteome</keyword>
<reference evidence="2 3" key="1">
    <citation type="journal article" date="2010" name="Nature">
        <title>The Ectocarpus genome and the independent evolution of multicellularity in brown algae.</title>
        <authorList>
            <person name="Cock J.M."/>
            <person name="Sterck L."/>
            <person name="Rouze P."/>
            <person name="Scornet D."/>
            <person name="Allen A.E."/>
            <person name="Amoutzias G."/>
            <person name="Anthouard V."/>
            <person name="Artiguenave F."/>
            <person name="Aury J.M."/>
            <person name="Badger J.H."/>
            <person name="Beszteri B."/>
            <person name="Billiau K."/>
            <person name="Bonnet E."/>
            <person name="Bothwell J.H."/>
            <person name="Bowler C."/>
            <person name="Boyen C."/>
            <person name="Brownlee C."/>
            <person name="Carrano C.J."/>
            <person name="Charrier B."/>
            <person name="Cho G.Y."/>
            <person name="Coelho S.M."/>
            <person name="Collen J."/>
            <person name="Corre E."/>
            <person name="Da Silva C."/>
            <person name="Delage L."/>
            <person name="Delaroque N."/>
            <person name="Dittami S.M."/>
            <person name="Doulbeau S."/>
            <person name="Elias M."/>
            <person name="Farnham G."/>
            <person name="Gachon C.M."/>
            <person name="Gschloessl B."/>
            <person name="Heesch S."/>
            <person name="Jabbari K."/>
            <person name="Jubin C."/>
            <person name="Kawai H."/>
            <person name="Kimura K."/>
            <person name="Kloareg B."/>
            <person name="Kupper F.C."/>
            <person name="Lang D."/>
            <person name="Le Bail A."/>
            <person name="Leblanc C."/>
            <person name="Lerouge P."/>
            <person name="Lohr M."/>
            <person name="Lopez P.J."/>
            <person name="Martens C."/>
            <person name="Maumus F."/>
            <person name="Michel G."/>
            <person name="Miranda-Saavedra D."/>
            <person name="Morales J."/>
            <person name="Moreau H."/>
            <person name="Motomura T."/>
            <person name="Nagasato C."/>
            <person name="Napoli C.A."/>
            <person name="Nelson D.R."/>
            <person name="Nyvall-Collen P."/>
            <person name="Peters A.F."/>
            <person name="Pommier C."/>
            <person name="Potin P."/>
            <person name="Poulain J."/>
            <person name="Quesneville H."/>
            <person name="Read B."/>
            <person name="Rensing S.A."/>
            <person name="Ritter A."/>
            <person name="Rousvoal S."/>
            <person name="Samanta M."/>
            <person name="Samson G."/>
            <person name="Schroeder D.C."/>
            <person name="Segurens B."/>
            <person name="Strittmatter M."/>
            <person name="Tonon T."/>
            <person name="Tregear J.W."/>
            <person name="Valentin K."/>
            <person name="von Dassow P."/>
            <person name="Yamagishi T."/>
            <person name="Van de Peer Y."/>
            <person name="Wincker P."/>
        </authorList>
    </citation>
    <scope>NUCLEOTIDE SEQUENCE [LARGE SCALE GENOMIC DNA]</scope>
    <source>
        <strain evidence="3">Ec32 / CCAP1310/4</strain>
    </source>
</reference>
<gene>
    <name evidence="2" type="ORF">Esi_0048_0074</name>
</gene>